<sequence length="141" mass="16238">MPSRTINYYNDHEVIERESFVIVTEYITSYSDVYKTYVNTETLKYSNEYSEHNDGFTYFNLFKKEENGSKTFLTQYQTISGTVITPEIADRLGDYYCKIVLKYGVPIGESIPCIYSGVCVKPLGLTLINPSIKKLYIDADE</sequence>
<name>A0A6J6EDI3_9ZZZZ</name>
<dbReference type="EMBL" id="CAEZTT010000034">
    <property type="protein sequence ID" value="CAB4573469.1"/>
    <property type="molecule type" value="Genomic_DNA"/>
</dbReference>
<protein>
    <submittedName>
        <fullName evidence="1">Unannotated protein</fullName>
    </submittedName>
</protein>
<evidence type="ECO:0000313" key="1">
    <source>
        <dbReference type="EMBL" id="CAB4573469.1"/>
    </source>
</evidence>
<proteinExistence type="predicted"/>
<gene>
    <name evidence="1" type="ORF">UFOPK1726_00430</name>
</gene>
<reference evidence="1" key="1">
    <citation type="submission" date="2020-05" db="EMBL/GenBank/DDBJ databases">
        <authorList>
            <person name="Chiriac C."/>
            <person name="Salcher M."/>
            <person name="Ghai R."/>
            <person name="Kavagutti S V."/>
        </authorList>
    </citation>
    <scope>NUCLEOTIDE SEQUENCE</scope>
</reference>
<accession>A0A6J6EDI3</accession>
<dbReference type="AlphaFoldDB" id="A0A6J6EDI3"/>
<organism evidence="1">
    <name type="scientific">freshwater metagenome</name>
    <dbReference type="NCBI Taxonomy" id="449393"/>
    <lineage>
        <taxon>unclassified sequences</taxon>
        <taxon>metagenomes</taxon>
        <taxon>ecological metagenomes</taxon>
    </lineage>
</organism>